<dbReference type="OrthoDB" id="264795at2759"/>
<evidence type="ECO:0000256" key="1">
    <source>
        <dbReference type="SAM" id="MobiDB-lite"/>
    </source>
</evidence>
<comment type="caution">
    <text evidence="3">The sequence shown here is derived from an EMBL/GenBank/DDBJ whole genome shotgun (WGS) entry which is preliminary data.</text>
</comment>
<dbReference type="GO" id="GO:0005819">
    <property type="term" value="C:spindle"/>
    <property type="evidence" value="ECO:0007669"/>
    <property type="project" value="TreeGrafter"/>
</dbReference>
<dbReference type="Gene3D" id="1.25.40.990">
    <property type="match status" value="1"/>
</dbReference>
<reference evidence="3 4" key="1">
    <citation type="journal article" date="2017" name="Gigascience">
        <title>Genome sequence of the small brown planthopper, Laodelphax striatellus.</title>
        <authorList>
            <person name="Zhu J."/>
            <person name="Jiang F."/>
            <person name="Wang X."/>
            <person name="Yang P."/>
            <person name="Bao Y."/>
            <person name="Zhao W."/>
            <person name="Wang W."/>
            <person name="Lu H."/>
            <person name="Wang Q."/>
            <person name="Cui N."/>
            <person name="Li J."/>
            <person name="Chen X."/>
            <person name="Luo L."/>
            <person name="Yu J."/>
            <person name="Kang L."/>
            <person name="Cui F."/>
        </authorList>
    </citation>
    <scope>NUCLEOTIDE SEQUENCE [LARGE SCALE GENOMIC DNA]</scope>
    <source>
        <strain evidence="3">Lst14</strain>
    </source>
</reference>
<evidence type="ECO:0000313" key="4">
    <source>
        <dbReference type="Proteomes" id="UP000291343"/>
    </source>
</evidence>
<keyword evidence="4" id="KW-1185">Reference proteome</keyword>
<dbReference type="InterPro" id="IPR005062">
    <property type="entry name" value="SAC3/GANP/THP3_conserved"/>
</dbReference>
<name>A0A482WKJ6_LAOST</name>
<dbReference type="SMR" id="A0A482WKJ6"/>
<feature type="domain" description="SAC3/GANP/THP3 conserved" evidence="2">
    <location>
        <begin position="39"/>
        <end position="338"/>
    </location>
</feature>
<feature type="compositionally biased region" description="Polar residues" evidence="1">
    <location>
        <begin position="1"/>
        <end position="11"/>
    </location>
</feature>
<accession>A0A482WKJ6</accession>
<dbReference type="PANTHER" id="PTHR12436:SF38">
    <property type="entry name" value="SAC3 DOMAIN-CONTAINING PROTEIN 1"/>
    <property type="match status" value="1"/>
</dbReference>
<dbReference type="AlphaFoldDB" id="A0A482WKJ6"/>
<protein>
    <recommendedName>
        <fullName evidence="2">SAC3/GANP/THP3 conserved domain-containing protein</fullName>
    </recommendedName>
</protein>
<dbReference type="FunCoup" id="A0A482WKJ6">
    <property type="interactions" value="76"/>
</dbReference>
<dbReference type="GO" id="GO:0051225">
    <property type="term" value="P:spindle assembly"/>
    <property type="evidence" value="ECO:0007669"/>
    <property type="project" value="TreeGrafter"/>
</dbReference>
<gene>
    <name evidence="3" type="ORF">LSTR_LSTR008963</name>
</gene>
<dbReference type="EMBL" id="QKKF02033231">
    <property type="protein sequence ID" value="RZF33840.1"/>
    <property type="molecule type" value="Genomic_DNA"/>
</dbReference>
<dbReference type="STRING" id="195883.A0A482WKJ6"/>
<evidence type="ECO:0000313" key="3">
    <source>
        <dbReference type="EMBL" id="RZF33840.1"/>
    </source>
</evidence>
<dbReference type="InParanoid" id="A0A482WKJ6"/>
<dbReference type="GO" id="GO:0005634">
    <property type="term" value="C:nucleus"/>
    <property type="evidence" value="ECO:0007669"/>
    <property type="project" value="TreeGrafter"/>
</dbReference>
<dbReference type="Pfam" id="PF03399">
    <property type="entry name" value="SAC3_GANP"/>
    <property type="match status" value="1"/>
</dbReference>
<organism evidence="3 4">
    <name type="scientific">Laodelphax striatellus</name>
    <name type="common">Small brown planthopper</name>
    <name type="synonym">Delphax striatella</name>
    <dbReference type="NCBI Taxonomy" id="195883"/>
    <lineage>
        <taxon>Eukaryota</taxon>
        <taxon>Metazoa</taxon>
        <taxon>Ecdysozoa</taxon>
        <taxon>Arthropoda</taxon>
        <taxon>Hexapoda</taxon>
        <taxon>Insecta</taxon>
        <taxon>Pterygota</taxon>
        <taxon>Neoptera</taxon>
        <taxon>Paraneoptera</taxon>
        <taxon>Hemiptera</taxon>
        <taxon>Auchenorrhyncha</taxon>
        <taxon>Fulgoroidea</taxon>
        <taxon>Delphacidae</taxon>
        <taxon>Criomorphinae</taxon>
        <taxon>Laodelphax</taxon>
    </lineage>
</organism>
<dbReference type="GO" id="GO:0051298">
    <property type="term" value="P:centrosome duplication"/>
    <property type="evidence" value="ECO:0007669"/>
    <property type="project" value="TreeGrafter"/>
</dbReference>
<dbReference type="GO" id="GO:0005813">
    <property type="term" value="C:centrosome"/>
    <property type="evidence" value="ECO:0007669"/>
    <property type="project" value="TreeGrafter"/>
</dbReference>
<proteinExistence type="predicted"/>
<dbReference type="Proteomes" id="UP000291343">
    <property type="component" value="Unassembled WGS sequence"/>
</dbReference>
<evidence type="ECO:0000259" key="2">
    <source>
        <dbReference type="Pfam" id="PF03399"/>
    </source>
</evidence>
<feature type="region of interest" description="Disordered" evidence="1">
    <location>
        <begin position="1"/>
        <end position="20"/>
    </location>
</feature>
<dbReference type="InterPro" id="IPR045107">
    <property type="entry name" value="SAC3/GANP/THP3"/>
</dbReference>
<dbReference type="PANTHER" id="PTHR12436">
    <property type="entry name" value="80 KDA MCM3-ASSOCIATED PROTEIN"/>
    <property type="match status" value="1"/>
</dbReference>
<sequence>MAYSTSDTHPSLTPPGYIDPKVKKELENQPFVIGKCPQMCPVSEIKMREREGLIHLLETDPSVFPEKRRREKLRCDPAKAVKCYQRSAAGLDLQNPNLLRPPLVLSQTVDYLLTKVVYDERLPWSERYSFIFDRLRAVKQDLIIQQPNALDCIRILEPMVRFYVVSAYWGTRNDNNGKQETVSADFSPVLNRKQLEECLKYLLSLYDEVGDFNCSSRSQMEAVYQLLYLGETEALLRGIVLPIEIMSQDVQHALKVSLAWYNKQYSTVIRNSKHLSLFLSMAFSLSLPRIRRHALDVMNTAYSSKNLHFPLEVLTCILNFQNAYEARLCCENYGVTVSENRVCFLKGNFAADKQEMDFNGVEYIDEALKRNKLCNLLMNNLDGANTTNICCDIDKLQLNEE</sequence>